<accession>A0A1R3V6T2</accession>
<proteinExistence type="predicted"/>
<organism evidence="1 2">
    <name type="scientific">Mesorhizobium prunaredense</name>
    <dbReference type="NCBI Taxonomy" id="1631249"/>
    <lineage>
        <taxon>Bacteria</taxon>
        <taxon>Pseudomonadati</taxon>
        <taxon>Pseudomonadota</taxon>
        <taxon>Alphaproteobacteria</taxon>
        <taxon>Hyphomicrobiales</taxon>
        <taxon>Phyllobacteriaceae</taxon>
        <taxon>Mesorhizobium</taxon>
    </lineage>
</organism>
<sequence>MSRKSVQRFCGDDMQKNNNLKRVARSNATRFRSDRAAVPGDLSDWNRQSGRFDLKVRRSGGGLRTAVAGFGLTARYVLVARIGPAAKIGPVAKIVGGGEWPAPRWGGVGVDCLMGAGQAEIRSAASKYSRNGAVWQWCDRGRWFALSRCGAPFWVKPSGT</sequence>
<dbReference type="Proteomes" id="UP000188388">
    <property type="component" value="Unassembled WGS sequence"/>
</dbReference>
<evidence type="ECO:0000313" key="1">
    <source>
        <dbReference type="EMBL" id="SIT54949.1"/>
    </source>
</evidence>
<dbReference type="AlphaFoldDB" id="A0A1R3V6T2"/>
<reference evidence="2" key="1">
    <citation type="submission" date="2017-01" db="EMBL/GenBank/DDBJ databases">
        <authorList>
            <person name="Brunel B."/>
        </authorList>
    </citation>
    <scope>NUCLEOTIDE SEQUENCE [LARGE SCALE GENOMIC DNA]</scope>
</reference>
<protein>
    <submittedName>
        <fullName evidence="1">Uncharacterized protein</fullName>
    </submittedName>
</protein>
<evidence type="ECO:0000313" key="2">
    <source>
        <dbReference type="Proteomes" id="UP000188388"/>
    </source>
</evidence>
<dbReference type="RefSeq" id="WP_143744520.1">
    <property type="nucleotide sequence ID" value="NZ_FTPD01000012.1"/>
</dbReference>
<gene>
    <name evidence="1" type="ORF">BQ8794_20005</name>
</gene>
<name>A0A1R3V6T2_9HYPH</name>
<keyword evidence="2" id="KW-1185">Reference proteome</keyword>
<dbReference type="EMBL" id="FTPD01000012">
    <property type="protein sequence ID" value="SIT54949.1"/>
    <property type="molecule type" value="Genomic_DNA"/>
</dbReference>